<gene>
    <name evidence="1" type="ORF">FF041_28005</name>
</gene>
<sequence>MTTTDRTAPAERDHVPVALRRTAVAALLNAGISQRDIARLLGATQSVVSRDARAIRAQAAQAADQQKPAVGATLRERIAHRITTVDATMAQLDAAVTDIVAARPARAIVPPAVAHRWRRDLRERTASLTELETAFEECYPLSTTEGP</sequence>
<organism evidence="1 2">
    <name type="scientific">Streptomyces jumonjinensis</name>
    <dbReference type="NCBI Taxonomy" id="1945"/>
    <lineage>
        <taxon>Bacteria</taxon>
        <taxon>Bacillati</taxon>
        <taxon>Actinomycetota</taxon>
        <taxon>Actinomycetes</taxon>
        <taxon>Kitasatosporales</taxon>
        <taxon>Streptomycetaceae</taxon>
        <taxon>Streptomyces</taxon>
    </lineage>
</organism>
<dbReference type="EMBL" id="VCLA01000180">
    <property type="protein sequence ID" value="MQT03875.1"/>
    <property type="molecule type" value="Genomic_DNA"/>
</dbReference>
<dbReference type="Proteomes" id="UP000419138">
    <property type="component" value="Unassembled WGS sequence"/>
</dbReference>
<evidence type="ECO:0000313" key="1">
    <source>
        <dbReference type="EMBL" id="MQT03875.1"/>
    </source>
</evidence>
<keyword evidence="2" id="KW-1185">Reference proteome</keyword>
<accession>A0A646KNQ7</accession>
<comment type="caution">
    <text evidence="1">The sequence shown here is derived from an EMBL/GenBank/DDBJ whole genome shotgun (WGS) entry which is preliminary data.</text>
</comment>
<name>A0A646KNQ7_STRJU</name>
<reference evidence="1 2" key="1">
    <citation type="submission" date="2019-05" db="EMBL/GenBank/DDBJ databases">
        <title>Comparative genomics and metabolomics analyses of clavulanic acid producing Streptomyces species provides insight into specialized metabolism and evolution of beta-lactam biosynthetic gene clusters.</title>
        <authorList>
            <person name="Moore M.A."/>
            <person name="Cruz-Morales P."/>
            <person name="Barona Gomez F."/>
            <person name="Kapil T."/>
        </authorList>
    </citation>
    <scope>NUCLEOTIDE SEQUENCE [LARGE SCALE GENOMIC DNA]</scope>
    <source>
        <strain evidence="1 2">NRRL 5741</strain>
    </source>
</reference>
<proteinExistence type="predicted"/>
<evidence type="ECO:0000313" key="2">
    <source>
        <dbReference type="Proteomes" id="UP000419138"/>
    </source>
</evidence>
<protein>
    <submittedName>
        <fullName evidence="1">Uncharacterized protein</fullName>
    </submittedName>
</protein>
<dbReference type="RefSeq" id="WP_153525383.1">
    <property type="nucleotide sequence ID" value="NZ_JBEPDZ010000025.1"/>
</dbReference>
<dbReference type="AlphaFoldDB" id="A0A646KNQ7"/>